<keyword evidence="2" id="KW-1185">Reference proteome</keyword>
<dbReference type="AlphaFoldDB" id="A0AAN9KHA2"/>
<protein>
    <submittedName>
        <fullName evidence="1">Uncharacterized protein</fullName>
    </submittedName>
</protein>
<name>A0AAN9KHA2_CANGL</name>
<proteinExistence type="predicted"/>
<dbReference type="EMBL" id="JAYMYQ010000008">
    <property type="protein sequence ID" value="KAK7315714.1"/>
    <property type="molecule type" value="Genomic_DNA"/>
</dbReference>
<evidence type="ECO:0000313" key="2">
    <source>
        <dbReference type="Proteomes" id="UP001367508"/>
    </source>
</evidence>
<organism evidence="1 2">
    <name type="scientific">Canavalia gladiata</name>
    <name type="common">Sword bean</name>
    <name type="synonym">Dolichos gladiatus</name>
    <dbReference type="NCBI Taxonomy" id="3824"/>
    <lineage>
        <taxon>Eukaryota</taxon>
        <taxon>Viridiplantae</taxon>
        <taxon>Streptophyta</taxon>
        <taxon>Embryophyta</taxon>
        <taxon>Tracheophyta</taxon>
        <taxon>Spermatophyta</taxon>
        <taxon>Magnoliopsida</taxon>
        <taxon>eudicotyledons</taxon>
        <taxon>Gunneridae</taxon>
        <taxon>Pentapetalae</taxon>
        <taxon>rosids</taxon>
        <taxon>fabids</taxon>
        <taxon>Fabales</taxon>
        <taxon>Fabaceae</taxon>
        <taxon>Papilionoideae</taxon>
        <taxon>50 kb inversion clade</taxon>
        <taxon>NPAAA clade</taxon>
        <taxon>indigoferoid/millettioid clade</taxon>
        <taxon>Phaseoleae</taxon>
        <taxon>Canavalia</taxon>
    </lineage>
</organism>
<sequence length="143" mass="16323">MFINITVKDESWSMQELISGNEGERKSIFLRIIEGTNAELILNPLYLMNLRILEPTLEYLHKLIAYDHLEGDPRSEHYSPSVEGTPYCCDSYKFKVHGESLLGVVRTCYSITLSSKIPIKPSNLKSNVTTDNKENGYFVFILS</sequence>
<accession>A0AAN9KHA2</accession>
<comment type="caution">
    <text evidence="1">The sequence shown here is derived from an EMBL/GenBank/DDBJ whole genome shotgun (WGS) entry which is preliminary data.</text>
</comment>
<dbReference type="Proteomes" id="UP001367508">
    <property type="component" value="Unassembled WGS sequence"/>
</dbReference>
<evidence type="ECO:0000313" key="1">
    <source>
        <dbReference type="EMBL" id="KAK7315714.1"/>
    </source>
</evidence>
<reference evidence="1 2" key="1">
    <citation type="submission" date="2024-01" db="EMBL/GenBank/DDBJ databases">
        <title>The genomes of 5 underutilized Papilionoideae crops provide insights into root nodulation and disease resistanc.</title>
        <authorList>
            <person name="Jiang F."/>
        </authorList>
    </citation>
    <scope>NUCLEOTIDE SEQUENCE [LARGE SCALE GENOMIC DNA]</scope>
    <source>
        <strain evidence="1">LVBAO_FW01</strain>
        <tissue evidence="1">Leaves</tissue>
    </source>
</reference>
<gene>
    <name evidence="1" type="ORF">VNO77_34282</name>
</gene>